<gene>
    <name evidence="9" type="ORF">SAMN02745885_01176</name>
</gene>
<dbReference type="AlphaFoldDB" id="A0A1T4P8E8"/>
<sequence length="55" mass="5529">MAYKISDECVACGTCMDTCPNGAIKEGDIYSIDADACVDCGSCAEACPTGAISQG</sequence>
<feature type="domain" description="4Fe-4S ferredoxin-type" evidence="8">
    <location>
        <begin position="1"/>
        <end position="25"/>
    </location>
</feature>
<accession>A0A1T4P8E8</accession>
<evidence type="ECO:0000256" key="7">
    <source>
        <dbReference type="ARBA" id="ARBA00023014"/>
    </source>
</evidence>
<dbReference type="InterPro" id="IPR017896">
    <property type="entry name" value="4Fe4S_Fe-S-bd"/>
</dbReference>
<comment type="function">
    <text evidence="2">Ferredoxins are iron-sulfur proteins that transfer electrons in a wide variety of metabolic reactions.</text>
</comment>
<dbReference type="PROSITE" id="PS00198">
    <property type="entry name" value="4FE4S_FER_1"/>
    <property type="match status" value="1"/>
</dbReference>
<organism evidence="9 10">
    <name type="scientific">Carboxydocella sporoproducens DSM 16521</name>
    <dbReference type="NCBI Taxonomy" id="1121270"/>
    <lineage>
        <taxon>Bacteria</taxon>
        <taxon>Bacillati</taxon>
        <taxon>Bacillota</taxon>
        <taxon>Clostridia</taxon>
        <taxon>Eubacteriales</taxon>
        <taxon>Clostridiales Family XVI. Incertae Sedis</taxon>
        <taxon>Carboxydocella</taxon>
    </lineage>
</organism>
<dbReference type="RefSeq" id="WP_078665258.1">
    <property type="nucleotide sequence ID" value="NZ_FUXM01000010.1"/>
</dbReference>
<keyword evidence="4" id="KW-0004">4Fe-4S</keyword>
<dbReference type="GO" id="GO:0051539">
    <property type="term" value="F:4 iron, 4 sulfur cluster binding"/>
    <property type="evidence" value="ECO:0007669"/>
    <property type="project" value="UniProtKB-KW"/>
</dbReference>
<dbReference type="EMBL" id="FUXM01000010">
    <property type="protein sequence ID" value="SJZ87587.1"/>
    <property type="molecule type" value="Genomic_DNA"/>
</dbReference>
<evidence type="ECO:0000313" key="9">
    <source>
        <dbReference type="EMBL" id="SJZ87587.1"/>
    </source>
</evidence>
<dbReference type="PANTHER" id="PTHR24960">
    <property type="entry name" value="PHOTOSYSTEM I IRON-SULFUR CENTER-RELATED"/>
    <property type="match status" value="1"/>
</dbReference>
<protein>
    <recommendedName>
        <fullName evidence="3">Ferredoxin</fullName>
    </recommendedName>
</protein>
<evidence type="ECO:0000256" key="4">
    <source>
        <dbReference type="ARBA" id="ARBA00022485"/>
    </source>
</evidence>
<dbReference type="InterPro" id="IPR017900">
    <property type="entry name" value="4Fe4S_Fe_S_CS"/>
</dbReference>
<evidence type="ECO:0000256" key="2">
    <source>
        <dbReference type="ARBA" id="ARBA00003532"/>
    </source>
</evidence>
<dbReference type="PANTHER" id="PTHR24960:SF79">
    <property type="entry name" value="PHOTOSYSTEM I IRON-SULFUR CENTER"/>
    <property type="match status" value="1"/>
</dbReference>
<dbReference type="Pfam" id="PF00037">
    <property type="entry name" value="Fer4"/>
    <property type="match status" value="2"/>
</dbReference>
<dbReference type="GO" id="GO:0046872">
    <property type="term" value="F:metal ion binding"/>
    <property type="evidence" value="ECO:0007669"/>
    <property type="project" value="UniProtKB-KW"/>
</dbReference>
<evidence type="ECO:0000256" key="3">
    <source>
        <dbReference type="ARBA" id="ARBA00013529"/>
    </source>
</evidence>
<evidence type="ECO:0000256" key="6">
    <source>
        <dbReference type="ARBA" id="ARBA00023004"/>
    </source>
</evidence>
<keyword evidence="6" id="KW-0408">Iron</keyword>
<dbReference type="OrthoDB" id="9803397at2"/>
<dbReference type="Proteomes" id="UP000189933">
    <property type="component" value="Unassembled WGS sequence"/>
</dbReference>
<proteinExistence type="predicted"/>
<keyword evidence="10" id="KW-1185">Reference proteome</keyword>
<evidence type="ECO:0000259" key="8">
    <source>
        <dbReference type="PROSITE" id="PS51379"/>
    </source>
</evidence>
<keyword evidence="7" id="KW-0411">Iron-sulfur</keyword>
<dbReference type="PROSITE" id="PS51379">
    <property type="entry name" value="4FE4S_FER_2"/>
    <property type="match status" value="2"/>
</dbReference>
<evidence type="ECO:0000313" key="10">
    <source>
        <dbReference type="Proteomes" id="UP000189933"/>
    </source>
</evidence>
<evidence type="ECO:0000256" key="1">
    <source>
        <dbReference type="ARBA" id="ARBA00001966"/>
    </source>
</evidence>
<reference evidence="10" key="1">
    <citation type="submission" date="2017-02" db="EMBL/GenBank/DDBJ databases">
        <authorList>
            <person name="Varghese N."/>
            <person name="Submissions S."/>
        </authorList>
    </citation>
    <scope>NUCLEOTIDE SEQUENCE [LARGE SCALE GENOMIC DNA]</scope>
    <source>
        <strain evidence="10">DSM 16521</strain>
    </source>
</reference>
<dbReference type="Gene3D" id="3.30.70.20">
    <property type="match status" value="1"/>
</dbReference>
<dbReference type="InterPro" id="IPR050157">
    <property type="entry name" value="PSI_iron-sulfur_center"/>
</dbReference>
<comment type="cofactor">
    <cofactor evidence="1">
        <name>[4Fe-4S] cluster</name>
        <dbReference type="ChEBI" id="CHEBI:49883"/>
    </cofactor>
</comment>
<dbReference type="SUPFAM" id="SSF54862">
    <property type="entry name" value="4Fe-4S ferredoxins"/>
    <property type="match status" value="1"/>
</dbReference>
<feature type="domain" description="4Fe-4S ferredoxin-type" evidence="8">
    <location>
        <begin position="28"/>
        <end position="55"/>
    </location>
</feature>
<name>A0A1T4P8E8_9FIRM</name>
<keyword evidence="5" id="KW-0479">Metal-binding</keyword>
<evidence type="ECO:0000256" key="5">
    <source>
        <dbReference type="ARBA" id="ARBA00022723"/>
    </source>
</evidence>